<dbReference type="Proteomes" id="UP001596957">
    <property type="component" value="Unassembled WGS sequence"/>
</dbReference>
<protein>
    <recommendedName>
        <fullName evidence="3">Transposase</fullName>
    </recommendedName>
</protein>
<dbReference type="EMBL" id="JBHTEC010000008">
    <property type="protein sequence ID" value="MFD0288615.1"/>
    <property type="molecule type" value="Genomic_DNA"/>
</dbReference>
<evidence type="ECO:0000313" key="2">
    <source>
        <dbReference type="Proteomes" id="UP001596957"/>
    </source>
</evidence>
<sequence length="51" mass="5922">MATFTFAVLNVLLHKATRDSRYLRRAERIAEAIKQAAFAQLYAVLTWPREL</sequence>
<organism evidence="1 2">
    <name type="scientific">Streptomyces lutosisoli</name>
    <dbReference type="NCBI Taxonomy" id="2665721"/>
    <lineage>
        <taxon>Bacteria</taxon>
        <taxon>Bacillati</taxon>
        <taxon>Actinomycetota</taxon>
        <taxon>Actinomycetes</taxon>
        <taxon>Kitasatosporales</taxon>
        <taxon>Streptomycetaceae</taxon>
        <taxon>Streptomyces</taxon>
    </lineage>
</organism>
<accession>A0ABW2VZ33</accession>
<reference evidence="2" key="1">
    <citation type="journal article" date="2019" name="Int. J. Syst. Evol. Microbiol.">
        <title>The Global Catalogue of Microorganisms (GCM) 10K type strain sequencing project: providing services to taxonomists for standard genome sequencing and annotation.</title>
        <authorList>
            <consortium name="The Broad Institute Genomics Platform"/>
            <consortium name="The Broad Institute Genome Sequencing Center for Infectious Disease"/>
            <person name="Wu L."/>
            <person name="Ma J."/>
        </authorList>
    </citation>
    <scope>NUCLEOTIDE SEQUENCE [LARGE SCALE GENOMIC DNA]</scope>
    <source>
        <strain evidence="2">CGMCC 4.7198</strain>
    </source>
</reference>
<proteinExistence type="predicted"/>
<keyword evidence="2" id="KW-1185">Reference proteome</keyword>
<evidence type="ECO:0008006" key="3">
    <source>
        <dbReference type="Google" id="ProtNLM"/>
    </source>
</evidence>
<evidence type="ECO:0000313" key="1">
    <source>
        <dbReference type="EMBL" id="MFD0288615.1"/>
    </source>
</evidence>
<dbReference type="RefSeq" id="WP_381253300.1">
    <property type="nucleotide sequence ID" value="NZ_JBHTBI010000009.1"/>
</dbReference>
<comment type="caution">
    <text evidence="1">The sequence shown here is derived from an EMBL/GenBank/DDBJ whole genome shotgun (WGS) entry which is preliminary data.</text>
</comment>
<name>A0ABW2VZ33_9ACTN</name>
<gene>
    <name evidence="1" type="ORF">ACFQZP_44885</name>
</gene>